<dbReference type="Pfam" id="PF08291">
    <property type="entry name" value="Peptidase_M15_3"/>
    <property type="match status" value="1"/>
</dbReference>
<dbReference type="Proteomes" id="UP001470230">
    <property type="component" value="Unassembled WGS sequence"/>
</dbReference>
<proteinExistence type="inferred from homology"/>
<feature type="domain" description="Peptidase M15A C-terminal" evidence="2">
    <location>
        <begin position="16"/>
        <end position="123"/>
    </location>
</feature>
<dbReference type="EMBL" id="JAPFFF010000002">
    <property type="protein sequence ID" value="KAK8896602.1"/>
    <property type="molecule type" value="Genomic_DNA"/>
</dbReference>
<organism evidence="3 4">
    <name type="scientific">Tritrichomonas musculus</name>
    <dbReference type="NCBI Taxonomy" id="1915356"/>
    <lineage>
        <taxon>Eukaryota</taxon>
        <taxon>Metamonada</taxon>
        <taxon>Parabasalia</taxon>
        <taxon>Tritrichomonadida</taxon>
        <taxon>Tritrichomonadidae</taxon>
        <taxon>Tritrichomonas</taxon>
    </lineage>
</organism>
<keyword evidence="4" id="KW-1185">Reference proteome</keyword>
<name>A0ABR2KZR1_9EUKA</name>
<dbReference type="PANTHER" id="PTHR34135">
    <property type="entry name" value="LYSOZYME"/>
    <property type="match status" value="1"/>
</dbReference>
<gene>
    <name evidence="3" type="ORF">M9Y10_014512</name>
</gene>
<comment type="caution">
    <text evidence="3">The sequence shown here is derived from an EMBL/GenBank/DDBJ whole genome shotgun (WGS) entry which is preliminary data.</text>
</comment>
<evidence type="ECO:0000313" key="3">
    <source>
        <dbReference type="EMBL" id="KAK8896602.1"/>
    </source>
</evidence>
<dbReference type="Gene3D" id="3.30.1380.10">
    <property type="match status" value="1"/>
</dbReference>
<dbReference type="CDD" id="cd06414">
    <property type="entry name" value="GH25_LytC-like"/>
    <property type="match status" value="1"/>
</dbReference>
<protein>
    <recommendedName>
        <fullName evidence="2">Peptidase M15A C-terminal domain-containing protein</fullName>
    </recommendedName>
</protein>
<dbReference type="PANTHER" id="PTHR34135:SF2">
    <property type="entry name" value="LYSOZYME"/>
    <property type="match status" value="1"/>
</dbReference>
<evidence type="ECO:0000256" key="1">
    <source>
        <dbReference type="ARBA" id="ARBA00010646"/>
    </source>
</evidence>
<sequence>MSIKTFQNTDMTQISPHFNVKEFKCQCGQPHEIILSEDLINKLEELFSALDCYKIEIFSGYRCKKQDELVGGNGSSSHTKGIAADIVCYDEKMKKISSEIVSNAAKNLDLNIISSISNSSTHIEIMNEDEIFCTKNGVFSNISSSPPIVARGIDVSYHKGEIDWQKVKLDGIEFAIIRISYGGNYENQDDKQGLRYISECERLGIPYGVYHYSYSLSVANVENEVAHTLRVLDGKNPALGVWFDMEDGDNFKVRKNVPLTIENGELYSEICRSFCKGISDAGISYCGVYASQYILENVLSISDLNIWVAQWNNCCTYNGKYDFWQYTSKGVVDGISGNVDLDYCFKQFDIFKKNTQDVKKNDVFREKEPDTLNKDLND</sequence>
<dbReference type="InterPro" id="IPR017853">
    <property type="entry name" value="GH"/>
</dbReference>
<dbReference type="InterPro" id="IPR002053">
    <property type="entry name" value="Glyco_hydro_25"/>
</dbReference>
<dbReference type="InterPro" id="IPR013230">
    <property type="entry name" value="Peptidase_M15A_C"/>
</dbReference>
<reference evidence="3 4" key="1">
    <citation type="submission" date="2024-04" db="EMBL/GenBank/DDBJ databases">
        <title>Tritrichomonas musculus Genome.</title>
        <authorList>
            <person name="Alves-Ferreira E."/>
            <person name="Grigg M."/>
            <person name="Lorenzi H."/>
            <person name="Galac M."/>
        </authorList>
    </citation>
    <scope>NUCLEOTIDE SEQUENCE [LARGE SCALE GENOMIC DNA]</scope>
    <source>
        <strain evidence="3 4">EAF2021</strain>
    </source>
</reference>
<dbReference type="SUPFAM" id="SSF51445">
    <property type="entry name" value="(Trans)glycosidases"/>
    <property type="match status" value="1"/>
</dbReference>
<dbReference type="InterPro" id="IPR009045">
    <property type="entry name" value="Zn_M74/Hedgehog-like"/>
</dbReference>
<evidence type="ECO:0000259" key="2">
    <source>
        <dbReference type="Pfam" id="PF08291"/>
    </source>
</evidence>
<evidence type="ECO:0000313" key="4">
    <source>
        <dbReference type="Proteomes" id="UP001470230"/>
    </source>
</evidence>
<dbReference type="Pfam" id="PF01183">
    <property type="entry name" value="Glyco_hydro_25"/>
    <property type="match status" value="1"/>
</dbReference>
<dbReference type="PROSITE" id="PS51904">
    <property type="entry name" value="GLYCOSYL_HYDROL_F25_2"/>
    <property type="match status" value="1"/>
</dbReference>
<comment type="similarity">
    <text evidence="1">Belongs to the glycosyl hydrolase 25 family.</text>
</comment>
<accession>A0ABR2KZR1</accession>
<dbReference type="Gene3D" id="3.20.20.80">
    <property type="entry name" value="Glycosidases"/>
    <property type="match status" value="1"/>
</dbReference>
<dbReference type="SUPFAM" id="SSF55166">
    <property type="entry name" value="Hedgehog/DD-peptidase"/>
    <property type="match status" value="1"/>
</dbReference>